<dbReference type="FunFam" id="1.10.287.990:FF:000001">
    <property type="entry name" value="Superoxide dismutase"/>
    <property type="match status" value="1"/>
</dbReference>
<evidence type="ECO:0000256" key="22">
    <source>
        <dbReference type="ARBA" id="ARBA00049204"/>
    </source>
</evidence>
<dbReference type="EC" id="1.15.1.1" evidence="8"/>
<dbReference type="InterPro" id="IPR050265">
    <property type="entry name" value="Fe/Mn_Superoxide_Dismutase"/>
</dbReference>
<reference evidence="27" key="1">
    <citation type="submission" date="2025-08" db="UniProtKB">
        <authorList>
            <consortium name="Ensembl"/>
        </authorList>
    </citation>
    <scope>IDENTIFICATION</scope>
</reference>
<dbReference type="GO" id="GO:0005634">
    <property type="term" value="C:nucleus"/>
    <property type="evidence" value="ECO:0007669"/>
    <property type="project" value="UniProtKB-SubCell"/>
</dbReference>
<evidence type="ECO:0000256" key="23">
    <source>
        <dbReference type="SAM" id="Coils"/>
    </source>
</evidence>
<evidence type="ECO:0000256" key="5">
    <source>
        <dbReference type="ARBA" id="ARBA00008714"/>
    </source>
</evidence>
<evidence type="ECO:0000256" key="6">
    <source>
        <dbReference type="ARBA" id="ARBA00010313"/>
    </source>
</evidence>
<sequence length="472" mass="52948">MRLATKEQEMQECTNQIQYLKQVQQPSVAQLRSTMVDPAINLFFLKMKGELEQTKDKLEQAQNELSAWKFTPDSQTGKKLMAKCRMLIQENQELGRQLSQGRIAQLEAELALQKKYSEELKSSQDELNDFIIQLDEEVEGMQSTILVLQQQLKETRQQLAQYQQQQSQASNPADGVKVHEAFSRALRAVDVGRKWILENEICREVRKRTEMEQKKTPAPPRPVGKPRPSSAGAGAVCGRCGACSELAAMLCRLVWAGRSRTALVAPLGCLVARQKHTLPDLPYDYGALEPHISAEIMQLHHSKHHATYVNNLNVTEEKYKEALAKGDVTAQVSLQPALKFNGGGHINHTIFWTNLSPSGGGEPKGELMEAIKRDFGSFANFKEKLTAVSVGVQGSGWGWLGYNKEQGRLQVAACANQDPLQGTTGLIPLLGIDVWEHAYYLQYKNVRPDYLKAIWNVINWENVSSRYASCKK</sequence>
<keyword evidence="18" id="KW-0539">Nucleus</keyword>
<dbReference type="InterPro" id="IPR036324">
    <property type="entry name" value="Mn/Fe_SOD_N_sf"/>
</dbReference>
<evidence type="ECO:0000259" key="25">
    <source>
        <dbReference type="Pfam" id="PF00081"/>
    </source>
</evidence>
<dbReference type="GO" id="GO:0030145">
    <property type="term" value="F:manganese ion binding"/>
    <property type="evidence" value="ECO:0007669"/>
    <property type="project" value="TreeGrafter"/>
</dbReference>
<keyword evidence="16" id="KW-0508">mRNA splicing</keyword>
<dbReference type="GO" id="GO:0006397">
    <property type="term" value="P:mRNA processing"/>
    <property type="evidence" value="ECO:0007669"/>
    <property type="project" value="UniProtKB-KW"/>
</dbReference>
<protein>
    <recommendedName>
        <fullName evidence="10">Pre-mRNA-splicing regulator WTAP</fullName>
        <ecNumber evidence="8">1.15.1.1</ecNumber>
    </recommendedName>
    <alternativeName>
        <fullName evidence="21">Female-lethal(2)D homolog</fullName>
    </alternativeName>
    <alternativeName>
        <fullName evidence="9">Superoxide dismutase [Mn], mitochondrial</fullName>
    </alternativeName>
    <alternativeName>
        <fullName evidence="20">WT1-associated protein</fullName>
    </alternativeName>
    <alternativeName>
        <fullName evidence="19">Wilms tumor 1-associating protein</fullName>
    </alternativeName>
</protein>
<dbReference type="InterPro" id="IPR019832">
    <property type="entry name" value="Mn/Fe_SOD_C"/>
</dbReference>
<proteinExistence type="inferred from homology"/>
<dbReference type="GO" id="GO:0000381">
    <property type="term" value="P:regulation of alternative mRNA splicing, via spliceosome"/>
    <property type="evidence" value="ECO:0007669"/>
    <property type="project" value="InterPro"/>
</dbReference>
<evidence type="ECO:0000256" key="12">
    <source>
        <dbReference type="ARBA" id="ARBA00022723"/>
    </source>
</evidence>
<organism evidence="27 28">
    <name type="scientific">Pavo cristatus</name>
    <name type="common">Indian peafowl</name>
    <name type="synonym">Blue peafowl</name>
    <dbReference type="NCBI Taxonomy" id="9049"/>
    <lineage>
        <taxon>Eukaryota</taxon>
        <taxon>Metazoa</taxon>
        <taxon>Chordata</taxon>
        <taxon>Craniata</taxon>
        <taxon>Vertebrata</taxon>
        <taxon>Euteleostomi</taxon>
        <taxon>Archelosauria</taxon>
        <taxon>Archosauria</taxon>
        <taxon>Dinosauria</taxon>
        <taxon>Saurischia</taxon>
        <taxon>Theropoda</taxon>
        <taxon>Coelurosauria</taxon>
        <taxon>Aves</taxon>
        <taxon>Neognathae</taxon>
        <taxon>Galloanserae</taxon>
        <taxon>Galliformes</taxon>
        <taxon>Phasianidae</taxon>
        <taxon>Phasianinae</taxon>
        <taxon>Pavo</taxon>
    </lineage>
</organism>
<evidence type="ECO:0000256" key="7">
    <source>
        <dbReference type="ARBA" id="ARBA00011881"/>
    </source>
</evidence>
<comment type="similarity">
    <text evidence="5">Belongs to the iron/manganese superoxide dismutase family.</text>
</comment>
<evidence type="ECO:0000259" key="26">
    <source>
        <dbReference type="Pfam" id="PF02777"/>
    </source>
</evidence>
<dbReference type="Gene3D" id="3.55.40.20">
    <property type="entry name" value="Iron/manganese superoxide dismutase, C-terminal domain"/>
    <property type="match status" value="1"/>
</dbReference>
<dbReference type="Pfam" id="PF17098">
    <property type="entry name" value="Wtap"/>
    <property type="match status" value="1"/>
</dbReference>
<comment type="similarity">
    <text evidence="6">Belongs to the fl(2)d family.</text>
</comment>
<feature type="domain" description="Manganese/iron superoxide dismutase N-terminal" evidence="25">
    <location>
        <begin position="275"/>
        <end position="356"/>
    </location>
</feature>
<evidence type="ECO:0000256" key="2">
    <source>
        <dbReference type="ARBA" id="ARBA00002170"/>
    </source>
</evidence>
<keyword evidence="28" id="KW-1185">Reference proteome</keyword>
<evidence type="ECO:0000256" key="13">
    <source>
        <dbReference type="ARBA" id="ARBA00023002"/>
    </source>
</evidence>
<dbReference type="PROSITE" id="PS00088">
    <property type="entry name" value="SOD_MN"/>
    <property type="match status" value="1"/>
</dbReference>
<evidence type="ECO:0000256" key="9">
    <source>
        <dbReference type="ARBA" id="ARBA00014518"/>
    </source>
</evidence>
<evidence type="ECO:0000256" key="4">
    <source>
        <dbReference type="ARBA" id="ARBA00004305"/>
    </source>
</evidence>
<evidence type="ECO:0000256" key="15">
    <source>
        <dbReference type="ARBA" id="ARBA00023128"/>
    </source>
</evidence>
<evidence type="ECO:0000256" key="3">
    <source>
        <dbReference type="ARBA" id="ARBA00004123"/>
    </source>
</evidence>
<evidence type="ECO:0000256" key="11">
    <source>
        <dbReference type="ARBA" id="ARBA00022664"/>
    </source>
</evidence>
<dbReference type="SUPFAM" id="SSF54719">
    <property type="entry name" value="Fe,Mn superoxide dismutase (SOD), C-terminal domain"/>
    <property type="match status" value="1"/>
</dbReference>
<evidence type="ECO:0000313" key="28">
    <source>
        <dbReference type="Proteomes" id="UP000694428"/>
    </source>
</evidence>
<evidence type="ECO:0000256" key="21">
    <source>
        <dbReference type="ARBA" id="ARBA00033097"/>
    </source>
</evidence>
<dbReference type="Ensembl" id="ENSPSTT00000016241.1">
    <property type="protein sequence ID" value="ENSPSTP00000015486.1"/>
    <property type="gene ID" value="ENSPSTG00000010984.1"/>
</dbReference>
<dbReference type="InterPro" id="IPR036314">
    <property type="entry name" value="SOD_C_sf"/>
</dbReference>
<feature type="coiled-coil region" evidence="23">
    <location>
        <begin position="3"/>
        <end position="71"/>
    </location>
</feature>
<dbReference type="Proteomes" id="UP000694428">
    <property type="component" value="Unplaced"/>
</dbReference>
<comment type="subunit">
    <text evidence="7">Homotetramer.</text>
</comment>
<comment type="function">
    <text evidence="2">Destroys superoxide anion radicals which are normally produced within the cells and which are toxic to biological systems.</text>
</comment>
<comment type="catalytic activity">
    <reaction evidence="22">
        <text>2 superoxide + 2 H(+) = H2O2 + O2</text>
        <dbReference type="Rhea" id="RHEA:20696"/>
        <dbReference type="ChEBI" id="CHEBI:15378"/>
        <dbReference type="ChEBI" id="CHEBI:15379"/>
        <dbReference type="ChEBI" id="CHEBI:16240"/>
        <dbReference type="ChEBI" id="CHEBI:18421"/>
        <dbReference type="EC" id="1.15.1.1"/>
    </reaction>
</comment>
<feature type="domain" description="Manganese/iron superoxide dismutase C-terminal" evidence="26">
    <location>
        <begin position="363"/>
        <end position="466"/>
    </location>
</feature>
<comment type="cofactor">
    <cofactor evidence="1">
        <name>Mn(2+)</name>
        <dbReference type="ChEBI" id="CHEBI:29035"/>
    </cofactor>
</comment>
<evidence type="ECO:0000256" key="18">
    <source>
        <dbReference type="ARBA" id="ARBA00023242"/>
    </source>
</evidence>
<evidence type="ECO:0000256" key="20">
    <source>
        <dbReference type="ARBA" id="ARBA00032703"/>
    </source>
</evidence>
<accession>A0A8C9FI90</accession>
<dbReference type="GO" id="GO:0004784">
    <property type="term" value="F:superoxide dismutase activity"/>
    <property type="evidence" value="ECO:0007669"/>
    <property type="project" value="UniProtKB-EC"/>
</dbReference>
<dbReference type="PANTHER" id="PTHR11404">
    <property type="entry name" value="SUPEROXIDE DISMUTASE 2"/>
    <property type="match status" value="1"/>
</dbReference>
<dbReference type="InterPro" id="IPR001189">
    <property type="entry name" value="Mn/Fe_SOD"/>
</dbReference>
<dbReference type="SMR" id="A0A8C9FI90"/>
<comment type="subcellular location">
    <subcellularLocation>
        <location evidence="4">Mitochondrion matrix</location>
    </subcellularLocation>
    <subcellularLocation>
        <location evidence="3">Nucleus</location>
    </subcellularLocation>
</comment>
<keyword evidence="12" id="KW-0479">Metal-binding</keyword>
<dbReference type="Pfam" id="PF02777">
    <property type="entry name" value="Sod_Fe_C"/>
    <property type="match status" value="1"/>
</dbReference>
<dbReference type="GO" id="GO:0005759">
    <property type="term" value="C:mitochondrial matrix"/>
    <property type="evidence" value="ECO:0007669"/>
    <property type="project" value="UniProtKB-SubCell"/>
</dbReference>
<dbReference type="Pfam" id="PF00081">
    <property type="entry name" value="Sod_Fe_N"/>
    <property type="match status" value="1"/>
</dbReference>
<evidence type="ECO:0000256" key="14">
    <source>
        <dbReference type="ARBA" id="ARBA00023074"/>
    </source>
</evidence>
<dbReference type="GO" id="GO:0008380">
    <property type="term" value="P:RNA splicing"/>
    <property type="evidence" value="ECO:0007669"/>
    <property type="project" value="UniProtKB-KW"/>
</dbReference>
<dbReference type="SUPFAM" id="SSF46609">
    <property type="entry name" value="Fe,Mn superoxide dismutase (SOD), N-terminal domain"/>
    <property type="match status" value="1"/>
</dbReference>
<dbReference type="InterPro" id="IPR019833">
    <property type="entry name" value="Mn/Fe_SOD_BS"/>
</dbReference>
<keyword evidence="14" id="KW-0944">Nitration</keyword>
<dbReference type="PRINTS" id="PR01703">
    <property type="entry name" value="MNSODISMTASE"/>
</dbReference>
<feature type="coiled-coil region" evidence="23">
    <location>
        <begin position="103"/>
        <end position="165"/>
    </location>
</feature>
<keyword evidence="11" id="KW-0507">mRNA processing</keyword>
<dbReference type="GO" id="GO:0016556">
    <property type="term" value="P:mRNA modification"/>
    <property type="evidence" value="ECO:0007669"/>
    <property type="project" value="InterPro"/>
</dbReference>
<dbReference type="PANTHER" id="PTHR11404:SF6">
    <property type="entry name" value="SUPEROXIDE DISMUTASE [MN], MITOCHONDRIAL"/>
    <property type="match status" value="1"/>
</dbReference>
<evidence type="ECO:0000256" key="1">
    <source>
        <dbReference type="ARBA" id="ARBA00001936"/>
    </source>
</evidence>
<evidence type="ECO:0000256" key="16">
    <source>
        <dbReference type="ARBA" id="ARBA00023187"/>
    </source>
</evidence>
<dbReference type="AlphaFoldDB" id="A0A8C9FI90"/>
<dbReference type="Gene3D" id="1.10.287.990">
    <property type="entry name" value="Fe,Mn superoxide dismutase (SOD) domain"/>
    <property type="match status" value="1"/>
</dbReference>
<reference evidence="27" key="2">
    <citation type="submission" date="2025-09" db="UniProtKB">
        <authorList>
            <consortium name="Ensembl"/>
        </authorList>
    </citation>
    <scope>IDENTIFICATION</scope>
</reference>
<evidence type="ECO:0000256" key="17">
    <source>
        <dbReference type="ARBA" id="ARBA00023211"/>
    </source>
</evidence>
<evidence type="ECO:0000256" key="24">
    <source>
        <dbReference type="SAM" id="MobiDB-lite"/>
    </source>
</evidence>
<dbReference type="InterPro" id="IPR033757">
    <property type="entry name" value="WTAP"/>
</dbReference>
<evidence type="ECO:0000256" key="10">
    <source>
        <dbReference type="ARBA" id="ARBA00017540"/>
    </source>
</evidence>
<keyword evidence="15" id="KW-0496">Mitochondrion</keyword>
<name>A0A8C9FI90_PAVCR</name>
<evidence type="ECO:0000313" key="27">
    <source>
        <dbReference type="Ensembl" id="ENSPSTP00000015486.1"/>
    </source>
</evidence>
<feature type="region of interest" description="Disordered" evidence="24">
    <location>
        <begin position="208"/>
        <end position="229"/>
    </location>
</feature>
<keyword evidence="23" id="KW-0175">Coiled coil</keyword>
<evidence type="ECO:0000256" key="19">
    <source>
        <dbReference type="ARBA" id="ARBA00032336"/>
    </source>
</evidence>
<keyword evidence="17" id="KW-0464">Manganese</keyword>
<dbReference type="FunFam" id="3.55.40.20:FF:000003">
    <property type="entry name" value="Superoxide dismutase [Mn], mitochondrial"/>
    <property type="match status" value="1"/>
</dbReference>
<keyword evidence="13" id="KW-0560">Oxidoreductase</keyword>
<dbReference type="InterPro" id="IPR019831">
    <property type="entry name" value="Mn/Fe_SOD_N"/>
</dbReference>
<evidence type="ECO:0000256" key="8">
    <source>
        <dbReference type="ARBA" id="ARBA00012682"/>
    </source>
</evidence>